<feature type="domain" description="Histidine kinase" evidence="9">
    <location>
        <begin position="90"/>
        <end position="305"/>
    </location>
</feature>
<accession>R2SB99</accession>
<keyword evidence="11" id="KW-1185">Reference proteome</keyword>
<evidence type="ECO:0000256" key="7">
    <source>
        <dbReference type="ARBA" id="ARBA00023012"/>
    </source>
</evidence>
<proteinExistence type="predicted"/>
<keyword evidence="8" id="KW-0472">Membrane</keyword>
<dbReference type="STRING" id="160454.RV10_GL003622"/>
<dbReference type="InterPro" id="IPR005467">
    <property type="entry name" value="His_kinase_dom"/>
</dbReference>
<dbReference type="InterPro" id="IPR004358">
    <property type="entry name" value="Sig_transdc_His_kin-like_C"/>
</dbReference>
<dbReference type="AlphaFoldDB" id="R2SB99"/>
<dbReference type="InterPro" id="IPR003594">
    <property type="entry name" value="HATPase_dom"/>
</dbReference>
<evidence type="ECO:0000256" key="8">
    <source>
        <dbReference type="SAM" id="Phobius"/>
    </source>
</evidence>
<dbReference type="Pfam" id="PF00512">
    <property type="entry name" value="HisKA"/>
    <property type="match status" value="1"/>
</dbReference>
<dbReference type="OrthoDB" id="335833at2"/>
<dbReference type="GO" id="GO:0000155">
    <property type="term" value="F:phosphorelay sensor kinase activity"/>
    <property type="evidence" value="ECO:0007669"/>
    <property type="project" value="InterPro"/>
</dbReference>
<evidence type="ECO:0000256" key="2">
    <source>
        <dbReference type="ARBA" id="ARBA00004370"/>
    </source>
</evidence>
<organism evidence="10 11">
    <name type="scientific">Enterococcus pallens ATCC BAA-351</name>
    <dbReference type="NCBI Taxonomy" id="1158607"/>
    <lineage>
        <taxon>Bacteria</taxon>
        <taxon>Bacillati</taxon>
        <taxon>Bacillota</taxon>
        <taxon>Bacilli</taxon>
        <taxon>Lactobacillales</taxon>
        <taxon>Enterococcaceae</taxon>
        <taxon>Enterococcus</taxon>
    </lineage>
</organism>
<dbReference type="SUPFAM" id="SSF55874">
    <property type="entry name" value="ATPase domain of HSP90 chaperone/DNA topoisomerase II/histidine kinase"/>
    <property type="match status" value="1"/>
</dbReference>
<dbReference type="SMART" id="SM00387">
    <property type="entry name" value="HATPase_c"/>
    <property type="match status" value="1"/>
</dbReference>
<dbReference type="PROSITE" id="PS50109">
    <property type="entry name" value="HIS_KIN"/>
    <property type="match status" value="1"/>
</dbReference>
<dbReference type="GO" id="GO:0004721">
    <property type="term" value="F:phosphoprotein phosphatase activity"/>
    <property type="evidence" value="ECO:0007669"/>
    <property type="project" value="TreeGrafter"/>
</dbReference>
<dbReference type="InterPro" id="IPR036890">
    <property type="entry name" value="HATPase_C_sf"/>
</dbReference>
<dbReference type="SMART" id="SM00388">
    <property type="entry name" value="HisKA"/>
    <property type="match status" value="1"/>
</dbReference>
<keyword evidence="6" id="KW-0418">Kinase</keyword>
<dbReference type="InterPro" id="IPR003661">
    <property type="entry name" value="HisK_dim/P_dom"/>
</dbReference>
<dbReference type="EMBL" id="AJAQ01000036">
    <property type="protein sequence ID" value="EOH90126.1"/>
    <property type="molecule type" value="Genomic_DNA"/>
</dbReference>
<evidence type="ECO:0000313" key="11">
    <source>
        <dbReference type="Proteomes" id="UP000013782"/>
    </source>
</evidence>
<dbReference type="PRINTS" id="PR00344">
    <property type="entry name" value="BCTRLSENSOR"/>
</dbReference>
<dbReference type="CDD" id="cd00082">
    <property type="entry name" value="HisKA"/>
    <property type="match status" value="1"/>
</dbReference>
<feature type="transmembrane region" description="Helical" evidence="8">
    <location>
        <begin position="46"/>
        <end position="66"/>
    </location>
</feature>
<dbReference type="CDD" id="cd00075">
    <property type="entry name" value="HATPase"/>
    <property type="match status" value="1"/>
</dbReference>
<dbReference type="PANTHER" id="PTHR45453">
    <property type="entry name" value="PHOSPHATE REGULON SENSOR PROTEIN PHOR"/>
    <property type="match status" value="1"/>
</dbReference>
<comment type="subcellular location">
    <subcellularLocation>
        <location evidence="2">Membrane</location>
    </subcellularLocation>
</comment>
<dbReference type="Proteomes" id="UP000013782">
    <property type="component" value="Unassembled WGS sequence"/>
</dbReference>
<dbReference type="GO" id="GO:0016036">
    <property type="term" value="P:cellular response to phosphate starvation"/>
    <property type="evidence" value="ECO:0007669"/>
    <property type="project" value="TreeGrafter"/>
</dbReference>
<dbReference type="Pfam" id="PF02518">
    <property type="entry name" value="HATPase_c"/>
    <property type="match status" value="1"/>
</dbReference>
<sequence>MKDLKRSILKAFVLYFFGLSITVSLLEELFSGGVTKVFPPEYELPLMAVCVCLQFSAVAIFSFLFYRSLDQKITQKSQQLAKEQSILFANIAHDLKTPLTSITGFSKALSEDIVDSEEKKEVSAIIYQKSVAANELLDLMFHYTKLKSADYELKKQREDISYLLKQTTADNYDLIEHQEIDLNLELPEEPLYYEIDKTEMKRVFSNLIINACKHNPPRTMLNISIQQKHDEAVIVFADNGMPIPNTKRERLFEPFVSENETERNFTGSGLGLAITKTIVEKHGFSIQLVQDEDEHQKRFVIALSK</sequence>
<feature type="transmembrane region" description="Helical" evidence="8">
    <location>
        <begin position="7"/>
        <end position="26"/>
    </location>
</feature>
<evidence type="ECO:0000259" key="9">
    <source>
        <dbReference type="PROSITE" id="PS50109"/>
    </source>
</evidence>
<dbReference type="Gene3D" id="3.30.565.10">
    <property type="entry name" value="Histidine kinase-like ATPase, C-terminal domain"/>
    <property type="match status" value="1"/>
</dbReference>
<dbReference type="PANTHER" id="PTHR45453:SF1">
    <property type="entry name" value="PHOSPHATE REGULON SENSOR PROTEIN PHOR"/>
    <property type="match status" value="1"/>
</dbReference>
<name>R2SB99_9ENTE</name>
<reference evidence="10 11" key="1">
    <citation type="submission" date="2013-02" db="EMBL/GenBank/DDBJ databases">
        <title>The Genome Sequence of Enterococcus pallens BAA-351.</title>
        <authorList>
            <consortium name="The Broad Institute Genome Sequencing Platform"/>
            <consortium name="The Broad Institute Genome Sequencing Center for Infectious Disease"/>
            <person name="Earl A.M."/>
            <person name="Gilmore M.S."/>
            <person name="Lebreton F."/>
            <person name="Walker B."/>
            <person name="Young S.K."/>
            <person name="Zeng Q."/>
            <person name="Gargeya S."/>
            <person name="Fitzgerald M."/>
            <person name="Haas B."/>
            <person name="Abouelleil A."/>
            <person name="Alvarado L."/>
            <person name="Arachchi H.M."/>
            <person name="Berlin A.M."/>
            <person name="Chapman S.B."/>
            <person name="Dewar J."/>
            <person name="Goldberg J."/>
            <person name="Griggs A."/>
            <person name="Gujja S."/>
            <person name="Hansen M."/>
            <person name="Howarth C."/>
            <person name="Imamovic A."/>
            <person name="Larimer J."/>
            <person name="McCowan C."/>
            <person name="Murphy C."/>
            <person name="Neiman D."/>
            <person name="Pearson M."/>
            <person name="Priest M."/>
            <person name="Roberts A."/>
            <person name="Saif S."/>
            <person name="Shea T."/>
            <person name="Sisk P."/>
            <person name="Sykes S."/>
            <person name="Wortman J."/>
            <person name="Nusbaum C."/>
            <person name="Birren B."/>
        </authorList>
    </citation>
    <scope>NUCLEOTIDE SEQUENCE [LARGE SCALE GENOMIC DNA]</scope>
    <source>
        <strain evidence="10 11">ATCC BAA-351</strain>
    </source>
</reference>
<keyword evidence="7" id="KW-0902">Two-component regulatory system</keyword>
<comment type="caution">
    <text evidence="10">The sequence shown here is derived from an EMBL/GenBank/DDBJ whole genome shotgun (WGS) entry which is preliminary data.</text>
</comment>
<dbReference type="GO" id="GO:0005886">
    <property type="term" value="C:plasma membrane"/>
    <property type="evidence" value="ECO:0007669"/>
    <property type="project" value="TreeGrafter"/>
</dbReference>
<protein>
    <recommendedName>
        <fullName evidence="3">histidine kinase</fullName>
        <ecNumber evidence="3">2.7.13.3</ecNumber>
    </recommendedName>
</protein>
<evidence type="ECO:0000256" key="3">
    <source>
        <dbReference type="ARBA" id="ARBA00012438"/>
    </source>
</evidence>
<keyword evidence="8" id="KW-0812">Transmembrane</keyword>
<comment type="catalytic activity">
    <reaction evidence="1">
        <text>ATP + protein L-histidine = ADP + protein N-phospho-L-histidine.</text>
        <dbReference type="EC" id="2.7.13.3"/>
    </reaction>
</comment>
<dbReference type="PATRIC" id="fig|1158607.3.peg.3938"/>
<dbReference type="InterPro" id="IPR050351">
    <property type="entry name" value="BphY/WalK/GraS-like"/>
</dbReference>
<keyword evidence="8" id="KW-1133">Transmembrane helix</keyword>
<dbReference type="EC" id="2.7.13.3" evidence="3"/>
<dbReference type="SUPFAM" id="SSF47384">
    <property type="entry name" value="Homodimeric domain of signal transducing histidine kinase"/>
    <property type="match status" value="1"/>
</dbReference>
<dbReference type="InterPro" id="IPR036097">
    <property type="entry name" value="HisK_dim/P_sf"/>
</dbReference>
<gene>
    <name evidence="10" type="ORF">UAU_03955</name>
</gene>
<dbReference type="eggNOG" id="COG2205">
    <property type="taxonomic scope" value="Bacteria"/>
</dbReference>
<evidence type="ECO:0000256" key="1">
    <source>
        <dbReference type="ARBA" id="ARBA00000085"/>
    </source>
</evidence>
<keyword evidence="5" id="KW-0808">Transferase</keyword>
<dbReference type="Gene3D" id="1.10.287.130">
    <property type="match status" value="1"/>
</dbReference>
<evidence type="ECO:0000313" key="10">
    <source>
        <dbReference type="EMBL" id="EOH90126.1"/>
    </source>
</evidence>
<evidence type="ECO:0000256" key="6">
    <source>
        <dbReference type="ARBA" id="ARBA00022777"/>
    </source>
</evidence>
<keyword evidence="4" id="KW-0597">Phosphoprotein</keyword>
<dbReference type="HOGENOM" id="CLU_000445_89_7_9"/>
<evidence type="ECO:0000256" key="4">
    <source>
        <dbReference type="ARBA" id="ARBA00022553"/>
    </source>
</evidence>
<evidence type="ECO:0000256" key="5">
    <source>
        <dbReference type="ARBA" id="ARBA00022679"/>
    </source>
</evidence>
<dbReference type="RefSeq" id="WP_010758900.1">
    <property type="nucleotide sequence ID" value="NZ_ASWD01000005.1"/>
</dbReference>